<dbReference type="Proteomes" id="UP001424441">
    <property type="component" value="Unassembled WGS sequence"/>
</dbReference>
<name>A0ABN1G9G1_9HYPH</name>
<comment type="caution">
    <text evidence="1">The sequence shown here is derived from an EMBL/GenBank/DDBJ whole genome shotgun (WGS) entry which is preliminary data.</text>
</comment>
<proteinExistence type="predicted"/>
<dbReference type="EMBL" id="BAAADE010000004">
    <property type="protein sequence ID" value="GAA0606714.1"/>
    <property type="molecule type" value="Genomic_DNA"/>
</dbReference>
<evidence type="ECO:0000313" key="1">
    <source>
        <dbReference type="EMBL" id="GAA0606714.1"/>
    </source>
</evidence>
<evidence type="ECO:0000313" key="2">
    <source>
        <dbReference type="Proteomes" id="UP001424441"/>
    </source>
</evidence>
<keyword evidence="2" id="KW-1185">Reference proteome</keyword>
<organism evidence="1 2">
    <name type="scientific">Paenochrobactrum glaciei</name>
    <dbReference type="NCBI Taxonomy" id="486407"/>
    <lineage>
        <taxon>Bacteria</taxon>
        <taxon>Pseudomonadati</taxon>
        <taxon>Pseudomonadota</taxon>
        <taxon>Alphaproteobacteria</taxon>
        <taxon>Hyphomicrobiales</taxon>
        <taxon>Brucellaceae</taxon>
        <taxon>Paenochrobactrum</taxon>
    </lineage>
</organism>
<sequence>MSLRVRGDTGSLKDKLKLCGAVSTTEPSAGSVPVREACAETSDVNASQKNTLSVKNRLIEYKKFIRRMSSSVRHIRLTGVLNTPVRF</sequence>
<accession>A0ABN1G9G1</accession>
<gene>
    <name evidence="1" type="ORF">GCM10008943_22830</name>
</gene>
<protein>
    <submittedName>
        <fullName evidence="1">Uncharacterized protein</fullName>
    </submittedName>
</protein>
<reference evidence="1 2" key="1">
    <citation type="journal article" date="2019" name="Int. J. Syst. Evol. Microbiol.">
        <title>The Global Catalogue of Microorganisms (GCM) 10K type strain sequencing project: providing services to taxonomists for standard genome sequencing and annotation.</title>
        <authorList>
            <consortium name="The Broad Institute Genomics Platform"/>
            <consortium name="The Broad Institute Genome Sequencing Center for Infectious Disease"/>
            <person name="Wu L."/>
            <person name="Ma J."/>
        </authorList>
    </citation>
    <scope>NUCLEOTIDE SEQUENCE [LARGE SCALE GENOMIC DNA]</scope>
    <source>
        <strain evidence="1 2">JCM 15115</strain>
    </source>
</reference>